<dbReference type="RefSeq" id="WP_092610367.1">
    <property type="nucleotide sequence ID" value="NZ_FNHU01000007.1"/>
</dbReference>
<organism evidence="1 2">
    <name type="scientific">Actinomyces ruminicola</name>
    <dbReference type="NCBI Taxonomy" id="332524"/>
    <lineage>
        <taxon>Bacteria</taxon>
        <taxon>Bacillati</taxon>
        <taxon>Actinomycetota</taxon>
        <taxon>Actinomycetes</taxon>
        <taxon>Actinomycetales</taxon>
        <taxon>Actinomycetaceae</taxon>
        <taxon>Actinomyces</taxon>
    </lineage>
</organism>
<dbReference type="OrthoDB" id="3256527at2"/>
<evidence type="ECO:0000313" key="2">
    <source>
        <dbReference type="Proteomes" id="UP000199671"/>
    </source>
</evidence>
<name>A0A1G9WGW7_9ACTO</name>
<dbReference type="Proteomes" id="UP000199671">
    <property type="component" value="Unassembled WGS sequence"/>
</dbReference>
<reference evidence="1 2" key="1">
    <citation type="submission" date="2016-10" db="EMBL/GenBank/DDBJ databases">
        <authorList>
            <person name="de Groot N.N."/>
        </authorList>
    </citation>
    <scope>NUCLEOTIDE SEQUENCE [LARGE SCALE GENOMIC DNA]</scope>
    <source>
        <strain evidence="1 2">KPR-7B</strain>
    </source>
</reference>
<accession>A0A1G9WGW7</accession>
<gene>
    <name evidence="1" type="ORF">SAMN04487766_107133</name>
</gene>
<proteinExistence type="predicted"/>
<dbReference type="AlphaFoldDB" id="A0A1G9WGW7"/>
<sequence length="99" mass="10517">MPSYRSILTVTDLLPGHGPRDVEAAARAAVTSSTTLEAFQVDVVRGRPRVTVRFTGADDAEARAVHRRTLAQVRQAAVVSAQVLAKVVGGRSVPIALEQ</sequence>
<evidence type="ECO:0008006" key="3">
    <source>
        <dbReference type="Google" id="ProtNLM"/>
    </source>
</evidence>
<protein>
    <recommendedName>
        <fullName evidence="3">FMN-dependent dehydrogenase</fullName>
    </recommendedName>
</protein>
<dbReference type="EMBL" id="FNHU01000007">
    <property type="protein sequence ID" value="SDM83709.1"/>
    <property type="molecule type" value="Genomic_DNA"/>
</dbReference>
<evidence type="ECO:0000313" key="1">
    <source>
        <dbReference type="EMBL" id="SDM83709.1"/>
    </source>
</evidence>